<evidence type="ECO:0000313" key="2">
    <source>
        <dbReference type="Proteomes" id="UP000050482"/>
    </source>
</evidence>
<dbReference type="OrthoDB" id="2376419at2"/>
<dbReference type="PATRIC" id="fig|471514.4.peg.384"/>
<evidence type="ECO:0008006" key="3">
    <source>
        <dbReference type="Google" id="ProtNLM"/>
    </source>
</evidence>
<dbReference type="EMBL" id="LJCO01000008">
    <property type="protein sequence ID" value="KPV45680.1"/>
    <property type="molecule type" value="Genomic_DNA"/>
</dbReference>
<organism evidence="1 2">
    <name type="scientific">Alicyclobacillus ferrooxydans</name>
    <dbReference type="NCBI Taxonomy" id="471514"/>
    <lineage>
        <taxon>Bacteria</taxon>
        <taxon>Bacillati</taxon>
        <taxon>Bacillota</taxon>
        <taxon>Bacilli</taxon>
        <taxon>Bacillales</taxon>
        <taxon>Alicyclobacillaceae</taxon>
        <taxon>Alicyclobacillus</taxon>
    </lineage>
</organism>
<reference evidence="1 2" key="1">
    <citation type="submission" date="2015-09" db="EMBL/GenBank/DDBJ databases">
        <title>Draft genome sequence of Alicyclobacillus ferrooxydans DSM 22381.</title>
        <authorList>
            <person name="Hemp J."/>
        </authorList>
    </citation>
    <scope>NUCLEOTIDE SEQUENCE [LARGE SCALE GENOMIC DNA]</scope>
    <source>
        <strain evidence="1 2">TC-34</strain>
    </source>
</reference>
<dbReference type="Proteomes" id="UP000050482">
    <property type="component" value="Unassembled WGS sequence"/>
</dbReference>
<dbReference type="AlphaFoldDB" id="A0A0P9D8L0"/>
<dbReference type="InterPro" id="IPR025354">
    <property type="entry name" value="DUF4258"/>
</dbReference>
<keyword evidence="2" id="KW-1185">Reference proteome</keyword>
<comment type="caution">
    <text evidence="1">The sequence shown here is derived from an EMBL/GenBank/DDBJ whole genome shotgun (WGS) entry which is preliminary data.</text>
</comment>
<sequence length="91" mass="10450">MATKRNRPLYDIHAVKRMVQRRLPVDVIDQIAQVGVTVQEDRNRVMKRGDLNGKPIHVVLAKPNTVITVYTADEWDSTITVCRKRIRSLNA</sequence>
<protein>
    <recommendedName>
        <fullName evidence="3">DUF4258 domain-containing protein</fullName>
    </recommendedName>
</protein>
<name>A0A0P9D8L0_9BACL</name>
<evidence type="ECO:0000313" key="1">
    <source>
        <dbReference type="EMBL" id="KPV45680.1"/>
    </source>
</evidence>
<dbReference type="RefSeq" id="WP_054967474.1">
    <property type="nucleotide sequence ID" value="NZ_LJCO01000008.1"/>
</dbReference>
<proteinExistence type="predicted"/>
<accession>A0A0P9D8L0</accession>
<dbReference type="STRING" id="471514.AN477_01880"/>
<dbReference type="Pfam" id="PF14076">
    <property type="entry name" value="DUF4258"/>
    <property type="match status" value="1"/>
</dbReference>
<gene>
    <name evidence="1" type="ORF">AN477_01880</name>
</gene>